<comment type="caution">
    <text evidence="2">The sequence shown here is derived from an EMBL/GenBank/DDBJ whole genome shotgun (WGS) entry which is preliminary data.</text>
</comment>
<sequence length="105" mass="11217">MPLTTDPAQPRACAWRRSLGGIFTLLVLLASAGLVLSLGMGWGRPRTPTATGAAEAAFRLRCLWTALAVSFAIGSVGVLAATHRLRQNVRRSRDTDRSGDTDELP</sequence>
<evidence type="ECO:0000313" key="3">
    <source>
        <dbReference type="Proteomes" id="UP001596380"/>
    </source>
</evidence>
<dbReference type="EMBL" id="JBHSXS010000010">
    <property type="protein sequence ID" value="MFC6881819.1"/>
    <property type="molecule type" value="Genomic_DNA"/>
</dbReference>
<organism evidence="2 3">
    <name type="scientific">Actinomadura yumaensis</name>
    <dbReference type="NCBI Taxonomy" id="111807"/>
    <lineage>
        <taxon>Bacteria</taxon>
        <taxon>Bacillati</taxon>
        <taxon>Actinomycetota</taxon>
        <taxon>Actinomycetes</taxon>
        <taxon>Streptosporangiales</taxon>
        <taxon>Thermomonosporaceae</taxon>
        <taxon>Actinomadura</taxon>
    </lineage>
</organism>
<keyword evidence="1" id="KW-1133">Transmembrane helix</keyword>
<protein>
    <submittedName>
        <fullName evidence="2">Uncharacterized protein</fullName>
    </submittedName>
</protein>
<accession>A0ABW2CJX7</accession>
<name>A0ABW2CJX7_9ACTN</name>
<proteinExistence type="predicted"/>
<keyword evidence="1" id="KW-0472">Membrane</keyword>
<feature type="transmembrane region" description="Helical" evidence="1">
    <location>
        <begin position="63"/>
        <end position="82"/>
    </location>
</feature>
<dbReference type="Proteomes" id="UP001596380">
    <property type="component" value="Unassembled WGS sequence"/>
</dbReference>
<reference evidence="3" key="1">
    <citation type="journal article" date="2019" name="Int. J. Syst. Evol. Microbiol.">
        <title>The Global Catalogue of Microorganisms (GCM) 10K type strain sequencing project: providing services to taxonomists for standard genome sequencing and annotation.</title>
        <authorList>
            <consortium name="The Broad Institute Genomics Platform"/>
            <consortium name="The Broad Institute Genome Sequencing Center for Infectious Disease"/>
            <person name="Wu L."/>
            <person name="Ma J."/>
        </authorList>
    </citation>
    <scope>NUCLEOTIDE SEQUENCE [LARGE SCALE GENOMIC DNA]</scope>
    <source>
        <strain evidence="3">JCM 3369</strain>
    </source>
</reference>
<feature type="transmembrane region" description="Helical" evidence="1">
    <location>
        <begin position="21"/>
        <end position="43"/>
    </location>
</feature>
<dbReference type="RefSeq" id="WP_160823592.1">
    <property type="nucleotide sequence ID" value="NZ_JBHSXS010000010.1"/>
</dbReference>
<gene>
    <name evidence="2" type="ORF">ACFQKB_18835</name>
</gene>
<keyword evidence="1" id="KW-0812">Transmembrane</keyword>
<keyword evidence="3" id="KW-1185">Reference proteome</keyword>
<evidence type="ECO:0000256" key="1">
    <source>
        <dbReference type="SAM" id="Phobius"/>
    </source>
</evidence>
<evidence type="ECO:0000313" key="2">
    <source>
        <dbReference type="EMBL" id="MFC6881819.1"/>
    </source>
</evidence>